<evidence type="ECO:0000256" key="2">
    <source>
        <dbReference type="ARBA" id="ARBA00022692"/>
    </source>
</evidence>
<feature type="transmembrane region" description="Helical" evidence="5">
    <location>
        <begin position="273"/>
        <end position="290"/>
    </location>
</feature>
<feature type="transmembrane region" description="Helical" evidence="5">
    <location>
        <begin position="84"/>
        <end position="104"/>
    </location>
</feature>
<evidence type="ECO:0000256" key="3">
    <source>
        <dbReference type="ARBA" id="ARBA00022989"/>
    </source>
</evidence>
<evidence type="ECO:0000313" key="6">
    <source>
        <dbReference type="EMBL" id="OQW53940.1"/>
    </source>
</evidence>
<dbReference type="Proteomes" id="UP000192872">
    <property type="component" value="Unassembled WGS sequence"/>
</dbReference>
<feature type="transmembrane region" description="Helical" evidence="5">
    <location>
        <begin position="240"/>
        <end position="261"/>
    </location>
</feature>
<keyword evidence="5" id="KW-1003">Cell membrane</keyword>
<keyword evidence="3 5" id="KW-1133">Transmembrane helix</keyword>
<keyword evidence="4 5" id="KW-0472">Membrane</keyword>
<gene>
    <name evidence="6" type="ORF">A4S15_00375</name>
</gene>
<feature type="transmembrane region" description="Helical" evidence="5">
    <location>
        <begin position="110"/>
        <end position="130"/>
    </location>
</feature>
<protein>
    <recommendedName>
        <fullName evidence="5">Probable membrane transporter protein</fullName>
    </recommendedName>
</protein>
<name>A0A1W9I2U6_9HYPH</name>
<dbReference type="Pfam" id="PF01925">
    <property type="entry name" value="TauE"/>
    <property type="match status" value="1"/>
</dbReference>
<feature type="transmembrane region" description="Helical" evidence="5">
    <location>
        <begin position="12"/>
        <end position="39"/>
    </location>
</feature>
<evidence type="ECO:0000256" key="4">
    <source>
        <dbReference type="ARBA" id="ARBA00023136"/>
    </source>
</evidence>
<feature type="transmembrane region" description="Helical" evidence="5">
    <location>
        <begin position="205"/>
        <end position="228"/>
    </location>
</feature>
<dbReference type="PANTHER" id="PTHR43701:SF12">
    <property type="entry name" value="MEMBRANE TRANSPORTER PROTEIN YTNM-RELATED"/>
    <property type="match status" value="1"/>
</dbReference>
<organism evidence="6 7">
    <name type="scientific">Candidatus Raskinella chloraquaticus</name>
    <dbReference type="NCBI Taxonomy" id="1951219"/>
    <lineage>
        <taxon>Bacteria</taxon>
        <taxon>Pseudomonadati</taxon>
        <taxon>Pseudomonadota</taxon>
        <taxon>Alphaproteobacteria</taxon>
        <taxon>Hyphomicrobiales</taxon>
        <taxon>Phreatobacteraceae</taxon>
        <taxon>Candidatus Raskinella</taxon>
    </lineage>
</organism>
<dbReference type="RefSeq" id="WP_376802133.1">
    <property type="nucleotide sequence ID" value="NZ_DBNB01000034.1"/>
</dbReference>
<accession>A0A1W9I2U6</accession>
<feature type="transmembrane region" description="Helical" evidence="5">
    <location>
        <begin position="172"/>
        <end position="193"/>
    </location>
</feature>
<dbReference type="AlphaFoldDB" id="A0A1W9I2U6"/>
<proteinExistence type="inferred from homology"/>
<evidence type="ECO:0000256" key="5">
    <source>
        <dbReference type="RuleBase" id="RU363041"/>
    </source>
</evidence>
<dbReference type="InterPro" id="IPR002781">
    <property type="entry name" value="TM_pro_TauE-like"/>
</dbReference>
<dbReference type="PANTHER" id="PTHR43701">
    <property type="entry name" value="MEMBRANE TRANSPORTER PROTEIN MJ0441-RELATED"/>
    <property type="match status" value="1"/>
</dbReference>
<dbReference type="EMBL" id="LWDL01000005">
    <property type="protein sequence ID" value="OQW53940.1"/>
    <property type="molecule type" value="Genomic_DNA"/>
</dbReference>
<dbReference type="InterPro" id="IPR051598">
    <property type="entry name" value="TSUP/Inactive_protease-like"/>
</dbReference>
<dbReference type="STRING" id="1827387.A4S15_00375"/>
<reference evidence="6 7" key="1">
    <citation type="journal article" date="2017" name="Water Res.">
        <title>Comammox in drinking water systems.</title>
        <authorList>
            <person name="Wang Y."/>
            <person name="Ma L."/>
            <person name="Mao Y."/>
            <person name="Jiang X."/>
            <person name="Xia Y."/>
            <person name="Yu K."/>
            <person name="Li B."/>
            <person name="Zhang T."/>
        </authorList>
    </citation>
    <scope>NUCLEOTIDE SEQUENCE [LARGE SCALE GENOMIC DNA]</scope>
    <source>
        <strain evidence="6">SG_bin8</strain>
    </source>
</reference>
<comment type="similarity">
    <text evidence="5">Belongs to the 4-toluene sulfonate uptake permease (TSUP) (TC 2.A.102) family.</text>
</comment>
<comment type="caution">
    <text evidence="6">The sequence shown here is derived from an EMBL/GenBank/DDBJ whole genome shotgun (WGS) entry which is preliminary data.</text>
</comment>
<keyword evidence="2 5" id="KW-0812">Transmembrane</keyword>
<evidence type="ECO:0000313" key="7">
    <source>
        <dbReference type="Proteomes" id="UP000192872"/>
    </source>
</evidence>
<comment type="subcellular location">
    <subcellularLocation>
        <location evidence="5">Cell membrane</location>
        <topology evidence="5">Multi-pass membrane protein</topology>
    </subcellularLocation>
    <subcellularLocation>
        <location evidence="1">Membrane</location>
        <topology evidence="1">Multi-pass membrane protein</topology>
    </subcellularLocation>
</comment>
<evidence type="ECO:0000256" key="1">
    <source>
        <dbReference type="ARBA" id="ARBA00004141"/>
    </source>
</evidence>
<sequence>MTVYLPIAELTVNLFLILGIGTAVGFISGLFGVGGGFLLTPLLIFSGISPAVVVASEASQIAATAFSGALAYARRSLIDYRLGAVLVSGGVAGSLLGVWLFSLLRRVGQLDFAIGIAYLILLGGIGILMLKEAVGTMRAKLSGAPPPALRKGGDHGWAHGLPFKMRFHKSKLYMSVLPIIALGAAIGMIGSVLGVGGGFLTVPALIYLFRVPTTVAIGVSLFYTVITMSAASLLHATTNLTVDIVLSLLLMIGGVVGAQYGASVGQQMKGEELRALLALLILAVAGRFFYEFVAIPERLYSISIPDVWS</sequence>
<dbReference type="GO" id="GO:0005886">
    <property type="term" value="C:plasma membrane"/>
    <property type="evidence" value="ECO:0007669"/>
    <property type="project" value="UniProtKB-SubCell"/>
</dbReference>